<keyword evidence="4" id="KW-1185">Reference proteome</keyword>
<evidence type="ECO:0000313" key="3">
    <source>
        <dbReference type="EMBL" id="MDM8334712.1"/>
    </source>
</evidence>
<dbReference type="PROSITE" id="PS51257">
    <property type="entry name" value="PROKAR_LIPOPROTEIN"/>
    <property type="match status" value="1"/>
</dbReference>
<feature type="compositionally biased region" description="Polar residues" evidence="1">
    <location>
        <begin position="139"/>
        <end position="154"/>
    </location>
</feature>
<evidence type="ECO:0000313" key="4">
    <source>
        <dbReference type="Proteomes" id="UP001529423"/>
    </source>
</evidence>
<feature type="region of interest" description="Disordered" evidence="1">
    <location>
        <begin position="22"/>
        <end position="169"/>
    </location>
</feature>
<reference evidence="4" key="2">
    <citation type="submission" date="2023-06" db="EMBL/GenBank/DDBJ databases">
        <title>Identification and characterization of horizontal gene transfer across gut microbiota members of farm animals based on homology search.</title>
        <authorList>
            <person name="Zeman M."/>
            <person name="Kubasova T."/>
            <person name="Jahodarova E."/>
            <person name="Nykrynova M."/>
            <person name="Rychlik I."/>
        </authorList>
    </citation>
    <scope>NUCLEOTIDE SEQUENCE [LARGE SCALE GENOMIC DNA]</scope>
    <source>
        <strain evidence="4">105_WCHN</strain>
    </source>
</reference>
<dbReference type="EMBL" id="JAUDEO010000094">
    <property type="protein sequence ID" value="MDM8334712.1"/>
    <property type="molecule type" value="Genomic_DNA"/>
</dbReference>
<feature type="compositionally biased region" description="Low complexity" evidence="1">
    <location>
        <begin position="56"/>
        <end position="88"/>
    </location>
</feature>
<evidence type="ECO:0008006" key="5">
    <source>
        <dbReference type="Google" id="ProtNLM"/>
    </source>
</evidence>
<sequence length="169" mass="18324">MKKMVLLCAAVLACGGLAGCGQHKDNSSAKLSSLKAENSSLKAKKSNSHRTKHAQKNSSSSQSKSGNGSGNKRSSNTNTTTTSKPRSSQQTANKNSLSPAEQANVNKGLEWDGTRKRSSFKSDADFDRYNAWHQGYNYDPSSGNLTPLNDQQMSDMREQMNKDGGQNFQ</sequence>
<feature type="chain" id="PRO_5047138439" description="Lipoprotein" evidence="2">
    <location>
        <begin position="19"/>
        <end position="169"/>
    </location>
</feature>
<keyword evidence="2" id="KW-0732">Signal</keyword>
<protein>
    <recommendedName>
        <fullName evidence="5">Lipoprotein</fullName>
    </recommendedName>
</protein>
<feature type="signal peptide" evidence="2">
    <location>
        <begin position="1"/>
        <end position="18"/>
    </location>
</feature>
<feature type="compositionally biased region" description="Polar residues" evidence="1">
    <location>
        <begin position="89"/>
        <end position="105"/>
    </location>
</feature>
<dbReference type="Proteomes" id="UP001529423">
    <property type="component" value="Unassembled WGS sequence"/>
</dbReference>
<evidence type="ECO:0000256" key="2">
    <source>
        <dbReference type="SAM" id="SignalP"/>
    </source>
</evidence>
<gene>
    <name evidence="3" type="ORF">QUW46_09125</name>
</gene>
<comment type="caution">
    <text evidence="3">The sequence shown here is derived from an EMBL/GenBank/DDBJ whole genome shotgun (WGS) entry which is preliminary data.</text>
</comment>
<feature type="compositionally biased region" description="Basic and acidic residues" evidence="1">
    <location>
        <begin position="109"/>
        <end position="130"/>
    </location>
</feature>
<dbReference type="RefSeq" id="WP_289561434.1">
    <property type="nucleotide sequence ID" value="NZ_JAUDEO010000094.1"/>
</dbReference>
<reference evidence="3 4" key="3">
    <citation type="submission" date="2023-06" db="EMBL/GenBank/DDBJ databases">
        <authorList>
            <person name="Zeman M."/>
            <person name="Kubasova T."/>
            <person name="Jahodarova E."/>
            <person name="Nykrynova M."/>
            <person name="Rychlik I."/>
        </authorList>
    </citation>
    <scope>NUCLEOTIDE SEQUENCE [LARGE SCALE GENOMIC DNA]</scope>
    <source>
        <strain evidence="3 4">105_WCHN</strain>
    </source>
</reference>
<feature type="compositionally biased region" description="Basic residues" evidence="1">
    <location>
        <begin position="42"/>
        <end position="55"/>
    </location>
</feature>
<name>A0ABT7VPQ1_9LACO</name>
<evidence type="ECO:0000256" key="1">
    <source>
        <dbReference type="SAM" id="MobiDB-lite"/>
    </source>
</evidence>
<organism evidence="3 4">
    <name type="scientific">Limosilactobacillus panis</name>
    <dbReference type="NCBI Taxonomy" id="47493"/>
    <lineage>
        <taxon>Bacteria</taxon>
        <taxon>Bacillati</taxon>
        <taxon>Bacillota</taxon>
        <taxon>Bacilli</taxon>
        <taxon>Lactobacillales</taxon>
        <taxon>Lactobacillaceae</taxon>
        <taxon>Limosilactobacillus</taxon>
    </lineage>
</organism>
<proteinExistence type="predicted"/>
<reference evidence="3 4" key="1">
    <citation type="submission" date="2023-06" db="EMBL/GenBank/DDBJ databases">
        <title>Identification and characterization of horizontal gene transfer across gut microbiota members of farm animals based on homology search.</title>
        <authorList>
            <person name="Schwarzerova J."/>
            <person name="Nykrynova M."/>
            <person name="Jureckova K."/>
            <person name="Cejkova D."/>
            <person name="Rychlik I."/>
        </authorList>
    </citation>
    <scope>NUCLEOTIDE SEQUENCE [LARGE SCALE GENOMIC DNA]</scope>
    <source>
        <strain evidence="3 4">105_WCHN</strain>
    </source>
</reference>
<feature type="compositionally biased region" description="Polar residues" evidence="1">
    <location>
        <begin position="28"/>
        <end position="41"/>
    </location>
</feature>
<accession>A0ABT7VPQ1</accession>